<dbReference type="InParanoid" id="B9TI18"/>
<feature type="region of interest" description="Disordered" evidence="1">
    <location>
        <begin position="1"/>
        <end position="45"/>
    </location>
</feature>
<dbReference type="InterPro" id="IPR001810">
    <property type="entry name" value="F-box_dom"/>
</dbReference>
<evidence type="ECO:0000259" key="2">
    <source>
        <dbReference type="PROSITE" id="PS50181"/>
    </source>
</evidence>
<dbReference type="InterPro" id="IPR036047">
    <property type="entry name" value="F-box-like_dom_sf"/>
</dbReference>
<organism evidence="3 4">
    <name type="scientific">Ricinus communis</name>
    <name type="common">Castor bean</name>
    <dbReference type="NCBI Taxonomy" id="3988"/>
    <lineage>
        <taxon>Eukaryota</taxon>
        <taxon>Viridiplantae</taxon>
        <taxon>Streptophyta</taxon>
        <taxon>Embryophyta</taxon>
        <taxon>Tracheophyta</taxon>
        <taxon>Spermatophyta</taxon>
        <taxon>Magnoliopsida</taxon>
        <taxon>eudicotyledons</taxon>
        <taxon>Gunneridae</taxon>
        <taxon>Pentapetalae</taxon>
        <taxon>rosids</taxon>
        <taxon>fabids</taxon>
        <taxon>Malpighiales</taxon>
        <taxon>Euphorbiaceae</taxon>
        <taxon>Acalyphoideae</taxon>
        <taxon>Acalypheae</taxon>
        <taxon>Ricinus</taxon>
    </lineage>
</organism>
<dbReference type="Gene3D" id="1.20.1280.50">
    <property type="match status" value="1"/>
</dbReference>
<evidence type="ECO:0000313" key="3">
    <source>
        <dbReference type="EMBL" id="EEF24496.1"/>
    </source>
</evidence>
<evidence type="ECO:0000256" key="1">
    <source>
        <dbReference type="SAM" id="MobiDB-lite"/>
    </source>
</evidence>
<keyword evidence="4" id="KW-1185">Reference proteome</keyword>
<accession>B9TI18</accession>
<feature type="non-terminal residue" evidence="3">
    <location>
        <position position="144"/>
    </location>
</feature>
<dbReference type="Pfam" id="PF12937">
    <property type="entry name" value="F-box-like"/>
    <property type="match status" value="1"/>
</dbReference>
<dbReference type="SUPFAM" id="SSF81383">
    <property type="entry name" value="F-box domain"/>
    <property type="match status" value="1"/>
</dbReference>
<feature type="compositionally biased region" description="Polar residues" evidence="1">
    <location>
        <begin position="15"/>
        <end position="26"/>
    </location>
</feature>
<dbReference type="CDD" id="cd09917">
    <property type="entry name" value="F-box_SF"/>
    <property type="match status" value="1"/>
</dbReference>
<gene>
    <name evidence="3" type="ORF">RCOM_1824400</name>
</gene>
<dbReference type="AlphaFoldDB" id="B9TI18"/>
<reference evidence="4" key="1">
    <citation type="journal article" date="2010" name="Nat. Biotechnol.">
        <title>Draft genome sequence of the oilseed species Ricinus communis.</title>
        <authorList>
            <person name="Chan A.P."/>
            <person name="Crabtree J."/>
            <person name="Zhao Q."/>
            <person name="Lorenzi H."/>
            <person name="Orvis J."/>
            <person name="Puiu D."/>
            <person name="Melake-Berhan A."/>
            <person name="Jones K.M."/>
            <person name="Redman J."/>
            <person name="Chen G."/>
            <person name="Cahoon E.B."/>
            <person name="Gedil M."/>
            <person name="Stanke M."/>
            <person name="Haas B.J."/>
            <person name="Wortman J.R."/>
            <person name="Fraser-Liggett C.M."/>
            <person name="Ravel J."/>
            <person name="Rabinowicz P.D."/>
        </authorList>
    </citation>
    <scope>NUCLEOTIDE SEQUENCE [LARGE SCALE GENOMIC DNA]</scope>
    <source>
        <strain evidence="4">cv. Hale</strain>
    </source>
</reference>
<dbReference type="PROSITE" id="PS50181">
    <property type="entry name" value="FBOX"/>
    <property type="match status" value="1"/>
</dbReference>
<evidence type="ECO:0000313" key="4">
    <source>
        <dbReference type="Proteomes" id="UP000008311"/>
    </source>
</evidence>
<protein>
    <recommendedName>
        <fullName evidence="2">F-box domain-containing protein</fullName>
    </recommendedName>
</protein>
<proteinExistence type="predicted"/>
<dbReference type="Proteomes" id="UP000008311">
    <property type="component" value="Unassembled WGS sequence"/>
</dbReference>
<sequence>MGNFIARVRDKRSHGNTTDIEPPSQQEKLRPAKGEGSLAGRLPLFTGHRAENNAKDLKSVFKLSDKEKSVTIEPSRSDQQEISRDFGIRKERLPDHVLGHVFSYLPIRDLADVALVSRQYERVTHAPLQAAKLDRDIKRIFAGK</sequence>
<name>B9TI18_RICCO</name>
<feature type="domain" description="F-box" evidence="2">
    <location>
        <begin position="87"/>
        <end position="140"/>
    </location>
</feature>
<dbReference type="EMBL" id="EQ982083">
    <property type="protein sequence ID" value="EEF24496.1"/>
    <property type="molecule type" value="Genomic_DNA"/>
</dbReference>